<evidence type="ECO:0000256" key="1">
    <source>
        <dbReference type="SAM" id="MobiDB-lite"/>
    </source>
</evidence>
<reference evidence="3" key="1">
    <citation type="submission" date="2013-01" db="EMBL/GenBank/DDBJ databases">
        <title>Draft Genome Sequence of a Mulberry Tree, Morus notabilis C.K. Schneid.</title>
        <authorList>
            <person name="He N."/>
            <person name="Zhao S."/>
        </authorList>
    </citation>
    <scope>NUCLEOTIDE SEQUENCE</scope>
</reference>
<protein>
    <recommendedName>
        <fullName evidence="4">CCHC-type domain-containing protein</fullName>
    </recommendedName>
</protein>
<organism evidence="2 3">
    <name type="scientific">Morus notabilis</name>
    <dbReference type="NCBI Taxonomy" id="981085"/>
    <lineage>
        <taxon>Eukaryota</taxon>
        <taxon>Viridiplantae</taxon>
        <taxon>Streptophyta</taxon>
        <taxon>Embryophyta</taxon>
        <taxon>Tracheophyta</taxon>
        <taxon>Spermatophyta</taxon>
        <taxon>Magnoliopsida</taxon>
        <taxon>eudicotyledons</taxon>
        <taxon>Gunneridae</taxon>
        <taxon>Pentapetalae</taxon>
        <taxon>rosids</taxon>
        <taxon>fabids</taxon>
        <taxon>Rosales</taxon>
        <taxon>Moraceae</taxon>
        <taxon>Moreae</taxon>
        <taxon>Morus</taxon>
    </lineage>
</organism>
<keyword evidence="3" id="KW-1185">Reference proteome</keyword>
<dbReference type="EMBL" id="KE344640">
    <property type="protein sequence ID" value="EXB73693.1"/>
    <property type="molecule type" value="Genomic_DNA"/>
</dbReference>
<dbReference type="AlphaFoldDB" id="W9RGL3"/>
<proteinExistence type="predicted"/>
<evidence type="ECO:0000313" key="2">
    <source>
        <dbReference type="EMBL" id="EXB73693.1"/>
    </source>
</evidence>
<feature type="compositionally biased region" description="Basic residues" evidence="1">
    <location>
        <begin position="39"/>
        <end position="60"/>
    </location>
</feature>
<gene>
    <name evidence="2" type="ORF">L484_026856</name>
</gene>
<sequence>MNKKKSNLTELMNDLQNFESTNKRRGGKVNVVVAGSSGKIKRKNQNQGKGKKGKKKRPKNAKGPIQKPKGKCFHCNGEGRRKRNCHKYLEELKKKKEQGKSNLLVLETCLVEGDTSAWIIDSGATNHVCFSLQSVSSYTKLADGDYTMKVGNVARVSAKAVREDGPLRELKIGELSVCESCLEGKMTKRPFTAKGERATDPFS</sequence>
<name>W9RGL3_9ROSA</name>
<evidence type="ECO:0008006" key="4">
    <source>
        <dbReference type="Google" id="ProtNLM"/>
    </source>
</evidence>
<evidence type="ECO:0000313" key="3">
    <source>
        <dbReference type="Proteomes" id="UP000030645"/>
    </source>
</evidence>
<feature type="compositionally biased region" description="Polar residues" evidence="1">
    <location>
        <begin position="8"/>
        <end position="20"/>
    </location>
</feature>
<dbReference type="Proteomes" id="UP000030645">
    <property type="component" value="Unassembled WGS sequence"/>
</dbReference>
<feature type="region of interest" description="Disordered" evidence="1">
    <location>
        <begin position="1"/>
        <end position="73"/>
    </location>
</feature>
<accession>W9RGL3</accession>